<sequence length="164" mass="17902">MPLDLRGVMRNFATGVCVATTYSDRAEGRRHDAVTVNSLTSVSLDPPLVSLALRLDSAFLADLLETKKWAVSILDSRAREVARQLARDRVTRAPVVGALRATPGHETGALVLNSASWLECVLWDSFDVGDHTLVVGEVVAVNEHQHAPALVFLHGQYHALNDQR</sequence>
<dbReference type="PANTHER" id="PTHR30466">
    <property type="entry name" value="FLAVIN REDUCTASE"/>
    <property type="match status" value="1"/>
</dbReference>
<keyword evidence="1" id="KW-0560">Oxidoreductase</keyword>
<dbReference type="Pfam" id="PF01613">
    <property type="entry name" value="Flavin_Reduct"/>
    <property type="match status" value="1"/>
</dbReference>
<gene>
    <name evidence="3" type="ORF">B0I31_109135</name>
</gene>
<dbReference type="OrthoDB" id="3677205at2"/>
<dbReference type="AlphaFoldDB" id="A0A2P8I4E3"/>
<evidence type="ECO:0000313" key="3">
    <source>
        <dbReference type="EMBL" id="PSL53345.1"/>
    </source>
</evidence>
<dbReference type="RefSeq" id="WP_106618063.1">
    <property type="nucleotide sequence ID" value="NZ_PYAX01000009.1"/>
</dbReference>
<dbReference type="PANTHER" id="PTHR30466:SF1">
    <property type="entry name" value="FMN REDUCTASE (NADH) RUTF"/>
    <property type="match status" value="1"/>
</dbReference>
<comment type="caution">
    <text evidence="3">The sequence shown here is derived from an EMBL/GenBank/DDBJ whole genome shotgun (WGS) entry which is preliminary data.</text>
</comment>
<keyword evidence="4" id="KW-1185">Reference proteome</keyword>
<protein>
    <submittedName>
        <fullName evidence="3">Flavin reductase (DIM6/NTAB) family NADH-FMN oxidoreductase RutF</fullName>
    </submittedName>
</protein>
<name>A0A2P8I4E3_SACCR</name>
<evidence type="ECO:0000256" key="1">
    <source>
        <dbReference type="ARBA" id="ARBA00023002"/>
    </source>
</evidence>
<dbReference type="EMBL" id="PYAX01000009">
    <property type="protein sequence ID" value="PSL53345.1"/>
    <property type="molecule type" value="Genomic_DNA"/>
</dbReference>
<proteinExistence type="predicted"/>
<dbReference type="InterPro" id="IPR002563">
    <property type="entry name" value="Flavin_Rdtase-like_dom"/>
</dbReference>
<reference evidence="3 4" key="1">
    <citation type="submission" date="2018-03" db="EMBL/GenBank/DDBJ databases">
        <title>Genomic Encyclopedia of Type Strains, Phase III (KMG-III): the genomes of soil and plant-associated and newly described type strains.</title>
        <authorList>
            <person name="Whitman W."/>
        </authorList>
    </citation>
    <scope>NUCLEOTIDE SEQUENCE [LARGE SCALE GENOMIC DNA]</scope>
    <source>
        <strain evidence="3 4">CGMCC 4.7097</strain>
    </source>
</reference>
<organism evidence="3 4">
    <name type="scientific">Saccharothrix carnea</name>
    <dbReference type="NCBI Taxonomy" id="1280637"/>
    <lineage>
        <taxon>Bacteria</taxon>
        <taxon>Bacillati</taxon>
        <taxon>Actinomycetota</taxon>
        <taxon>Actinomycetes</taxon>
        <taxon>Pseudonocardiales</taxon>
        <taxon>Pseudonocardiaceae</taxon>
        <taxon>Saccharothrix</taxon>
    </lineage>
</organism>
<dbReference type="Gene3D" id="2.30.110.10">
    <property type="entry name" value="Electron Transport, Fmn-binding Protein, Chain A"/>
    <property type="match status" value="1"/>
</dbReference>
<evidence type="ECO:0000313" key="4">
    <source>
        <dbReference type="Proteomes" id="UP000241118"/>
    </source>
</evidence>
<feature type="domain" description="Flavin reductase like" evidence="2">
    <location>
        <begin position="9"/>
        <end position="159"/>
    </location>
</feature>
<dbReference type="SMART" id="SM00903">
    <property type="entry name" value="Flavin_Reduct"/>
    <property type="match status" value="1"/>
</dbReference>
<dbReference type="InterPro" id="IPR012349">
    <property type="entry name" value="Split_barrel_FMN-bd"/>
</dbReference>
<dbReference type="InterPro" id="IPR050268">
    <property type="entry name" value="NADH-dep_flavin_reductase"/>
</dbReference>
<dbReference type="GO" id="GO:0010181">
    <property type="term" value="F:FMN binding"/>
    <property type="evidence" value="ECO:0007669"/>
    <property type="project" value="InterPro"/>
</dbReference>
<dbReference type="GO" id="GO:0042602">
    <property type="term" value="F:riboflavin reductase (NADPH) activity"/>
    <property type="evidence" value="ECO:0007669"/>
    <property type="project" value="TreeGrafter"/>
</dbReference>
<dbReference type="SUPFAM" id="SSF50475">
    <property type="entry name" value="FMN-binding split barrel"/>
    <property type="match status" value="1"/>
</dbReference>
<evidence type="ECO:0000259" key="2">
    <source>
        <dbReference type="SMART" id="SM00903"/>
    </source>
</evidence>
<dbReference type="Proteomes" id="UP000241118">
    <property type="component" value="Unassembled WGS sequence"/>
</dbReference>
<accession>A0A2P8I4E3</accession>